<evidence type="ECO:0000313" key="1">
    <source>
        <dbReference type="EMBL" id="GBQ91165.1"/>
    </source>
</evidence>
<organism evidence="1 2">
    <name type="scientific">Asaia krungthepensis NRIC 0535</name>
    <dbReference type="NCBI Taxonomy" id="1307925"/>
    <lineage>
        <taxon>Bacteria</taxon>
        <taxon>Pseudomonadati</taxon>
        <taxon>Pseudomonadota</taxon>
        <taxon>Alphaproteobacteria</taxon>
        <taxon>Acetobacterales</taxon>
        <taxon>Acetobacteraceae</taxon>
        <taxon>Asaia</taxon>
    </lineage>
</organism>
<protein>
    <submittedName>
        <fullName evidence="1">Uncharacterized protein</fullName>
    </submittedName>
</protein>
<sequence>MDVDDLVSPAIALLSGSQREISADMDAHHPIAPHLLARPDGLMPVLLRMAEELWRRDCGSGLFGLVLIADPEAWTGYRVTRIHHATASIVLTAIDAVIEEVLDMAGHTRLSLAHFEAWTQINARP</sequence>
<gene>
    <name evidence="1" type="ORF">AA0535_2224</name>
</gene>
<reference evidence="1" key="1">
    <citation type="submission" date="2013-04" db="EMBL/GenBank/DDBJ databases">
        <title>The genome sequencing project of 58 acetic acid bacteria.</title>
        <authorList>
            <person name="Okamoto-Kainuma A."/>
            <person name="Ishikawa M."/>
            <person name="Umino S."/>
            <person name="Koizumi Y."/>
            <person name="Shiwa Y."/>
            <person name="Yoshikawa H."/>
            <person name="Matsutani M."/>
            <person name="Matsushita K."/>
        </authorList>
    </citation>
    <scope>NUCLEOTIDE SEQUENCE</scope>
    <source>
        <strain evidence="1">NRIC 0535</strain>
    </source>
</reference>
<name>A0ABQ0Q4L8_9PROT</name>
<dbReference type="EMBL" id="BAPV01000040">
    <property type="protein sequence ID" value="GBQ91165.1"/>
    <property type="molecule type" value="Genomic_DNA"/>
</dbReference>
<comment type="caution">
    <text evidence="1">The sequence shown here is derived from an EMBL/GenBank/DDBJ whole genome shotgun (WGS) entry which is preliminary data.</text>
</comment>
<accession>A0ABQ0Q4L8</accession>
<dbReference type="Proteomes" id="UP001062776">
    <property type="component" value="Unassembled WGS sequence"/>
</dbReference>
<evidence type="ECO:0000313" key="2">
    <source>
        <dbReference type="Proteomes" id="UP001062776"/>
    </source>
</evidence>
<keyword evidence="2" id="KW-1185">Reference proteome</keyword>
<proteinExistence type="predicted"/>